<dbReference type="OrthoDB" id="9802281at2"/>
<evidence type="ECO:0000256" key="7">
    <source>
        <dbReference type="ARBA" id="ARBA00047848"/>
    </source>
</evidence>
<keyword evidence="10" id="KW-1185">Reference proteome</keyword>
<feature type="non-terminal residue" evidence="9">
    <location>
        <position position="220"/>
    </location>
</feature>
<dbReference type="EMBL" id="LAQS01000126">
    <property type="protein sequence ID" value="KKZ69021.1"/>
    <property type="molecule type" value="Genomic_DNA"/>
</dbReference>
<evidence type="ECO:0000256" key="3">
    <source>
        <dbReference type="ARBA" id="ARBA00022605"/>
    </source>
</evidence>
<name>A0A2P2GC74_STREW</name>
<dbReference type="SUPFAM" id="SSF53850">
    <property type="entry name" value="Periplasmic binding protein-like II"/>
    <property type="match status" value="1"/>
</dbReference>
<dbReference type="GO" id="GO:0009094">
    <property type="term" value="P:L-phenylalanine biosynthetic process"/>
    <property type="evidence" value="ECO:0007669"/>
    <property type="project" value="UniProtKB-UniPathway"/>
</dbReference>
<dbReference type="Proteomes" id="UP000265325">
    <property type="component" value="Unassembled WGS sequence"/>
</dbReference>
<dbReference type="PANTHER" id="PTHR21022">
    <property type="entry name" value="PREPHENATE DEHYDRATASE P PROTEIN"/>
    <property type="match status" value="1"/>
</dbReference>
<keyword evidence="3" id="KW-0028">Amino-acid biosynthesis</keyword>
<evidence type="ECO:0000259" key="8">
    <source>
        <dbReference type="PROSITE" id="PS51171"/>
    </source>
</evidence>
<dbReference type="EC" id="4.2.1.51" evidence="2"/>
<comment type="catalytic activity">
    <reaction evidence="7">
        <text>prephenate + H(+) = 3-phenylpyruvate + CO2 + H2O</text>
        <dbReference type="Rhea" id="RHEA:21648"/>
        <dbReference type="ChEBI" id="CHEBI:15377"/>
        <dbReference type="ChEBI" id="CHEBI:15378"/>
        <dbReference type="ChEBI" id="CHEBI:16526"/>
        <dbReference type="ChEBI" id="CHEBI:18005"/>
        <dbReference type="ChEBI" id="CHEBI:29934"/>
        <dbReference type="EC" id="4.2.1.51"/>
    </reaction>
</comment>
<keyword evidence="5" id="KW-0584">Phenylalanine biosynthesis</keyword>
<dbReference type="InterPro" id="IPR001086">
    <property type="entry name" value="Preph_deHydtase"/>
</dbReference>
<organism evidence="9 10">
    <name type="scientific">Streptomyces showdoensis</name>
    <dbReference type="NCBI Taxonomy" id="68268"/>
    <lineage>
        <taxon>Bacteria</taxon>
        <taxon>Bacillati</taxon>
        <taxon>Actinomycetota</taxon>
        <taxon>Actinomycetes</taxon>
        <taxon>Kitasatosporales</taxon>
        <taxon>Streptomycetaceae</taxon>
        <taxon>Streptomyces</taxon>
    </lineage>
</organism>
<dbReference type="AlphaFoldDB" id="A0A2P2GC74"/>
<dbReference type="GO" id="GO:0004664">
    <property type="term" value="F:prephenate dehydratase activity"/>
    <property type="evidence" value="ECO:0007669"/>
    <property type="project" value="UniProtKB-EC"/>
</dbReference>
<protein>
    <recommendedName>
        <fullName evidence="2">prephenate dehydratase</fullName>
        <ecNumber evidence="2">4.2.1.51</ecNumber>
    </recommendedName>
</protein>
<keyword evidence="6" id="KW-0456">Lyase</keyword>
<evidence type="ECO:0000313" key="9">
    <source>
        <dbReference type="EMBL" id="KKZ69021.1"/>
    </source>
</evidence>
<comment type="caution">
    <text evidence="9">The sequence shown here is derived from an EMBL/GenBank/DDBJ whole genome shotgun (WGS) entry which is preliminary data.</text>
</comment>
<dbReference type="Gene3D" id="3.40.190.10">
    <property type="entry name" value="Periplasmic binding protein-like II"/>
    <property type="match status" value="2"/>
</dbReference>
<proteinExistence type="predicted"/>
<gene>
    <name evidence="9" type="ORF">VO63_36430</name>
</gene>
<evidence type="ECO:0000256" key="4">
    <source>
        <dbReference type="ARBA" id="ARBA00023141"/>
    </source>
</evidence>
<dbReference type="UniPathway" id="UPA00121">
    <property type="reaction ID" value="UER00345"/>
</dbReference>
<evidence type="ECO:0000256" key="1">
    <source>
        <dbReference type="ARBA" id="ARBA00004741"/>
    </source>
</evidence>
<keyword evidence="4" id="KW-0057">Aromatic amino acid biosynthesis</keyword>
<dbReference type="PANTHER" id="PTHR21022:SF19">
    <property type="entry name" value="PREPHENATE DEHYDRATASE-RELATED"/>
    <property type="match status" value="1"/>
</dbReference>
<evidence type="ECO:0000313" key="10">
    <source>
        <dbReference type="Proteomes" id="UP000265325"/>
    </source>
</evidence>
<evidence type="ECO:0000256" key="6">
    <source>
        <dbReference type="ARBA" id="ARBA00023239"/>
    </source>
</evidence>
<reference evidence="9 10" key="1">
    <citation type="submission" date="2015-05" db="EMBL/GenBank/DDBJ databases">
        <title>Draft Genome assembly of Streptomyces showdoensis.</title>
        <authorList>
            <person name="Thapa K.K."/>
            <person name="Metsa-Ketela M."/>
        </authorList>
    </citation>
    <scope>NUCLEOTIDE SEQUENCE [LARGE SCALE GENOMIC DNA]</scope>
    <source>
        <strain evidence="9 10">ATCC 15227</strain>
    </source>
</reference>
<comment type="pathway">
    <text evidence="1">Amino-acid biosynthesis; L-phenylalanine biosynthesis; phenylpyruvate from prephenate: step 1/1.</text>
</comment>
<dbReference type="PROSITE" id="PS51171">
    <property type="entry name" value="PREPHENATE_DEHYDR_3"/>
    <property type="match status" value="1"/>
</dbReference>
<feature type="domain" description="Prephenate dehydratase" evidence="8">
    <location>
        <begin position="6"/>
        <end position="189"/>
    </location>
</feature>
<dbReference type="GO" id="GO:0005737">
    <property type="term" value="C:cytoplasm"/>
    <property type="evidence" value="ECO:0007669"/>
    <property type="project" value="TreeGrafter"/>
</dbReference>
<evidence type="ECO:0000256" key="5">
    <source>
        <dbReference type="ARBA" id="ARBA00023222"/>
    </source>
</evidence>
<dbReference type="Pfam" id="PF00800">
    <property type="entry name" value="PDT"/>
    <property type="match status" value="1"/>
</dbReference>
<accession>A0A2P2GC74</accession>
<evidence type="ECO:0000256" key="2">
    <source>
        <dbReference type="ARBA" id="ARBA00013147"/>
    </source>
</evidence>
<sequence length="220" mass="22765">MTSATAYAYLGPEGTFTEAALRRLPAYAAHGEELPRRPYPSVPAALDAVRRGDCATAVVPLENSVKGVVPATMDQLAESGLHITGEVELPVTFALMAPAGTDLGDVREVYSHPHALAQCAGWLDEHLPGARAVPADSTAAAAREVARRPGGGAAAVAARPAAERYGLRVLAAGLGRRGGAVTRFVAVSPAWFPPARTDRDRTSLVVTTEDGGPARLAAVL</sequence>
<dbReference type="RefSeq" id="WP_046912459.1">
    <property type="nucleotide sequence ID" value="NZ_LAQS01000126.1"/>
</dbReference>